<reference evidence="6 7" key="1">
    <citation type="journal article" date="2020" name="Mol. Biol. Evol.">
        <title>Distinct Expression and Methylation Patterns for Genes with Different Fates following a Single Whole-Genome Duplication in Flowering Plants.</title>
        <authorList>
            <person name="Shi T."/>
            <person name="Rahmani R.S."/>
            <person name="Gugger P.F."/>
            <person name="Wang M."/>
            <person name="Li H."/>
            <person name="Zhang Y."/>
            <person name="Li Z."/>
            <person name="Wang Q."/>
            <person name="Van de Peer Y."/>
            <person name="Marchal K."/>
            <person name="Chen J."/>
        </authorList>
    </citation>
    <scope>NUCLEOTIDE SEQUENCE [LARGE SCALE GENOMIC DNA]</scope>
    <source>
        <tissue evidence="6">Leaf</tissue>
    </source>
</reference>
<feature type="chain" id="PRO_5032514889" evidence="5">
    <location>
        <begin position="27"/>
        <end position="78"/>
    </location>
</feature>
<dbReference type="GO" id="GO:0031640">
    <property type="term" value="P:killing of cells of another organism"/>
    <property type="evidence" value="ECO:0007669"/>
    <property type="project" value="UniProtKB-KW"/>
</dbReference>
<evidence type="ECO:0000256" key="4">
    <source>
        <dbReference type="ARBA" id="ARBA00022821"/>
    </source>
</evidence>
<protein>
    <submittedName>
        <fullName evidence="6">Uncharacterized protein</fullName>
    </submittedName>
</protein>
<evidence type="ECO:0000313" key="6">
    <source>
        <dbReference type="EMBL" id="DAD45375.1"/>
    </source>
</evidence>
<evidence type="ECO:0000256" key="3">
    <source>
        <dbReference type="ARBA" id="ARBA00022577"/>
    </source>
</evidence>
<proteinExistence type="inferred from homology"/>
<evidence type="ECO:0000256" key="5">
    <source>
        <dbReference type="SAM" id="SignalP"/>
    </source>
</evidence>
<dbReference type="PANTHER" id="PTHR33830">
    <property type="entry name" value="DEFENSIN-LIKE PROTEIN 184-RELATED"/>
    <property type="match status" value="1"/>
</dbReference>
<feature type="signal peptide" evidence="5">
    <location>
        <begin position="1"/>
        <end position="26"/>
    </location>
</feature>
<dbReference type="Pfam" id="PF07333">
    <property type="entry name" value="SLR1-BP"/>
    <property type="match status" value="1"/>
</dbReference>
<evidence type="ECO:0000313" key="7">
    <source>
        <dbReference type="Proteomes" id="UP000607653"/>
    </source>
</evidence>
<organism evidence="6 7">
    <name type="scientific">Nelumbo nucifera</name>
    <name type="common">Sacred lotus</name>
    <dbReference type="NCBI Taxonomy" id="4432"/>
    <lineage>
        <taxon>Eukaryota</taxon>
        <taxon>Viridiplantae</taxon>
        <taxon>Streptophyta</taxon>
        <taxon>Embryophyta</taxon>
        <taxon>Tracheophyta</taxon>
        <taxon>Spermatophyta</taxon>
        <taxon>Magnoliopsida</taxon>
        <taxon>Proteales</taxon>
        <taxon>Nelumbonaceae</taxon>
        <taxon>Nelumbo</taxon>
    </lineage>
</organism>
<dbReference type="AlphaFoldDB" id="A0A822ZPE5"/>
<comment type="caution">
    <text evidence="6">The sequence shown here is derived from an EMBL/GenBank/DDBJ whole genome shotgun (WGS) entry which is preliminary data.</text>
</comment>
<comment type="similarity">
    <text evidence="1">Belongs to the DEFL family.</text>
</comment>
<dbReference type="InterPro" id="IPR010851">
    <property type="entry name" value="DEFL"/>
</dbReference>
<keyword evidence="7" id="KW-1185">Reference proteome</keyword>
<accession>A0A822ZPE5</accession>
<keyword evidence="5" id="KW-0732">Signal</keyword>
<dbReference type="EMBL" id="DUZY01000007">
    <property type="protein sequence ID" value="DAD45375.1"/>
    <property type="molecule type" value="Genomic_DNA"/>
</dbReference>
<gene>
    <name evidence="6" type="ORF">HUJ06_003605</name>
</gene>
<keyword evidence="3" id="KW-0295">Fungicide</keyword>
<sequence>MAKFFGCFFFVLFVLSVASVLPSSDAADSPPPCVEVKPLGSDECNIRGCMTWCYRAYDGHGHCQKDGDFNYCVCIYNC</sequence>
<evidence type="ECO:0000256" key="2">
    <source>
        <dbReference type="ARBA" id="ARBA00022529"/>
    </source>
</evidence>
<keyword evidence="4" id="KW-0611">Plant defense</keyword>
<evidence type="ECO:0000256" key="1">
    <source>
        <dbReference type="ARBA" id="ARBA00006722"/>
    </source>
</evidence>
<keyword evidence="2" id="KW-0929">Antimicrobial</keyword>
<dbReference type="GO" id="GO:0050832">
    <property type="term" value="P:defense response to fungus"/>
    <property type="evidence" value="ECO:0007669"/>
    <property type="project" value="UniProtKB-KW"/>
</dbReference>
<dbReference type="Proteomes" id="UP000607653">
    <property type="component" value="Unassembled WGS sequence"/>
</dbReference>
<name>A0A822ZPE5_NELNU</name>
<dbReference type="PANTHER" id="PTHR33830:SF3">
    <property type="entry name" value="DEFENSIN-LIKE PROTEIN 127-RELATED"/>
    <property type="match status" value="1"/>
</dbReference>